<reference evidence="6 7" key="1">
    <citation type="submission" date="2019-03" db="EMBL/GenBank/DDBJ databases">
        <title>Genomic Encyclopedia of Type Strains, Phase III (KMG-III): the genomes of soil and plant-associated and newly described type strains.</title>
        <authorList>
            <person name="Whitman W."/>
        </authorList>
    </citation>
    <scope>NUCLEOTIDE SEQUENCE [LARGE SCALE GENOMIC DNA]</scope>
    <source>
        <strain evidence="6 7">VKM Ac-2527</strain>
    </source>
</reference>
<accession>A0A4R6JIA2</accession>
<dbReference type="InterPro" id="IPR014284">
    <property type="entry name" value="RNA_pol_sigma-70_dom"/>
</dbReference>
<evidence type="ECO:0000256" key="4">
    <source>
        <dbReference type="ARBA" id="ARBA00023163"/>
    </source>
</evidence>
<dbReference type="InterPro" id="IPR036388">
    <property type="entry name" value="WH-like_DNA-bd_sf"/>
</dbReference>
<dbReference type="InterPro" id="IPR013324">
    <property type="entry name" value="RNA_pol_sigma_r3/r4-like"/>
</dbReference>
<dbReference type="PROSITE" id="PS00715">
    <property type="entry name" value="SIGMA70_1"/>
    <property type="match status" value="1"/>
</dbReference>
<keyword evidence="1" id="KW-0805">Transcription regulation</keyword>
<dbReference type="PRINTS" id="PR00046">
    <property type="entry name" value="SIGMA70FCT"/>
</dbReference>
<evidence type="ECO:0000313" key="6">
    <source>
        <dbReference type="EMBL" id="TDO35863.1"/>
    </source>
</evidence>
<dbReference type="InterPro" id="IPR007630">
    <property type="entry name" value="RNA_pol_sigma70_r4"/>
</dbReference>
<dbReference type="PANTHER" id="PTHR30603:SF59">
    <property type="entry name" value="RNA POLYMERASE PRINCIPAL SIGMA FACTOR HRDA"/>
    <property type="match status" value="1"/>
</dbReference>
<keyword evidence="4" id="KW-0804">Transcription</keyword>
<gene>
    <name evidence="6" type="ORF">EV643_121136</name>
</gene>
<dbReference type="NCBIfam" id="TIGR02937">
    <property type="entry name" value="sigma70-ECF"/>
    <property type="match status" value="1"/>
</dbReference>
<dbReference type="GO" id="GO:0016987">
    <property type="term" value="F:sigma factor activity"/>
    <property type="evidence" value="ECO:0007669"/>
    <property type="project" value="UniProtKB-KW"/>
</dbReference>
<dbReference type="Gene3D" id="1.10.601.10">
    <property type="entry name" value="RNA Polymerase Primary Sigma Factor"/>
    <property type="match status" value="1"/>
</dbReference>
<dbReference type="SUPFAM" id="SSF88946">
    <property type="entry name" value="Sigma2 domain of RNA polymerase sigma factors"/>
    <property type="match status" value="1"/>
</dbReference>
<comment type="caution">
    <text evidence="6">The sequence shown here is derived from an EMBL/GenBank/DDBJ whole genome shotgun (WGS) entry which is preliminary data.</text>
</comment>
<dbReference type="GO" id="GO:0003677">
    <property type="term" value="F:DNA binding"/>
    <property type="evidence" value="ECO:0007669"/>
    <property type="project" value="UniProtKB-KW"/>
</dbReference>
<dbReference type="AlphaFoldDB" id="A0A4R6JIA2"/>
<keyword evidence="2" id="KW-0731">Sigma factor</keyword>
<protein>
    <submittedName>
        <fullName evidence="6">RNA polymerase sigma factor (Sigma-70 family)</fullName>
    </submittedName>
</protein>
<dbReference type="SUPFAM" id="SSF88659">
    <property type="entry name" value="Sigma3 and sigma4 domains of RNA polymerase sigma factors"/>
    <property type="match status" value="2"/>
</dbReference>
<dbReference type="PANTHER" id="PTHR30603">
    <property type="entry name" value="RNA POLYMERASE SIGMA FACTOR RPO"/>
    <property type="match status" value="1"/>
</dbReference>
<evidence type="ECO:0000313" key="7">
    <source>
        <dbReference type="Proteomes" id="UP000295388"/>
    </source>
</evidence>
<dbReference type="Pfam" id="PF00140">
    <property type="entry name" value="Sigma70_r1_2"/>
    <property type="match status" value="1"/>
</dbReference>
<keyword evidence="3" id="KW-0238">DNA-binding</keyword>
<dbReference type="Pfam" id="PF04539">
    <property type="entry name" value="Sigma70_r3"/>
    <property type="match status" value="1"/>
</dbReference>
<organism evidence="6 7">
    <name type="scientific">Kribbella caucasensis</name>
    <dbReference type="NCBI Taxonomy" id="2512215"/>
    <lineage>
        <taxon>Bacteria</taxon>
        <taxon>Bacillati</taxon>
        <taxon>Actinomycetota</taxon>
        <taxon>Actinomycetes</taxon>
        <taxon>Propionibacteriales</taxon>
        <taxon>Kribbellaceae</taxon>
        <taxon>Kribbella</taxon>
    </lineage>
</organism>
<name>A0A4R6JIA2_9ACTN</name>
<dbReference type="RefSeq" id="WP_133804316.1">
    <property type="nucleotide sequence ID" value="NZ_SNWQ01000021.1"/>
</dbReference>
<dbReference type="Pfam" id="PF04542">
    <property type="entry name" value="Sigma70_r2"/>
    <property type="match status" value="1"/>
</dbReference>
<evidence type="ECO:0000256" key="2">
    <source>
        <dbReference type="ARBA" id="ARBA00023082"/>
    </source>
</evidence>
<dbReference type="InterPro" id="IPR050239">
    <property type="entry name" value="Sigma-70_RNA_pol_init_factors"/>
</dbReference>
<dbReference type="EMBL" id="SNWQ01000021">
    <property type="protein sequence ID" value="TDO35863.1"/>
    <property type="molecule type" value="Genomic_DNA"/>
</dbReference>
<dbReference type="InterPro" id="IPR013325">
    <property type="entry name" value="RNA_pol_sigma_r2"/>
</dbReference>
<dbReference type="GO" id="GO:0006352">
    <property type="term" value="P:DNA-templated transcription initiation"/>
    <property type="evidence" value="ECO:0007669"/>
    <property type="project" value="InterPro"/>
</dbReference>
<dbReference type="InterPro" id="IPR009042">
    <property type="entry name" value="RNA_pol_sigma70_r1_2"/>
</dbReference>
<evidence type="ECO:0000256" key="3">
    <source>
        <dbReference type="ARBA" id="ARBA00023125"/>
    </source>
</evidence>
<dbReference type="OrthoDB" id="9809557at2"/>
<keyword evidence="7" id="KW-1185">Reference proteome</keyword>
<evidence type="ECO:0000259" key="5">
    <source>
        <dbReference type="PROSITE" id="PS00715"/>
    </source>
</evidence>
<proteinExistence type="predicted"/>
<sequence length="313" mass="34795">MVQARRPDNGRDSVAQYLDEIARTPLLTAQEEVELAQTVETGLLAEQLLAERRGGRSTGNAPGCATEEELEWLADDGRRTQQQFVTANLRLVVSIARRYTRSQLPLLDLIQEGNAGLIRALEKFDYRKGFKFSTYATWWIRQAISRGIALQSRMVRIPVHLVEQLNQIETARRTLAATLGREPEVDEIAADLGLDPERVTELLHLSREHLSLDSPIDDEGDGCLGDLIAAETLRGPDQLVDEASDRSDLFGLLDQLDPRSADVVRRRYGLHDGQPAKLAEVGAVHGISAERVRQLEKAALRRLKQLADPSLAA</sequence>
<dbReference type="InterPro" id="IPR000943">
    <property type="entry name" value="RNA_pol_sigma70"/>
</dbReference>
<dbReference type="Proteomes" id="UP000295388">
    <property type="component" value="Unassembled WGS sequence"/>
</dbReference>
<feature type="domain" description="RNA polymerase sigma-70" evidence="5">
    <location>
        <begin position="108"/>
        <end position="121"/>
    </location>
</feature>
<evidence type="ECO:0000256" key="1">
    <source>
        <dbReference type="ARBA" id="ARBA00023015"/>
    </source>
</evidence>
<dbReference type="Gene3D" id="1.10.10.10">
    <property type="entry name" value="Winged helix-like DNA-binding domain superfamily/Winged helix DNA-binding domain"/>
    <property type="match status" value="2"/>
</dbReference>
<dbReference type="InterPro" id="IPR007627">
    <property type="entry name" value="RNA_pol_sigma70_r2"/>
</dbReference>
<dbReference type="InterPro" id="IPR007624">
    <property type="entry name" value="RNA_pol_sigma70_r3"/>
</dbReference>
<dbReference type="Pfam" id="PF04545">
    <property type="entry name" value="Sigma70_r4"/>
    <property type="match status" value="1"/>
</dbReference>